<dbReference type="EMBL" id="MBFR01000090">
    <property type="protein sequence ID" value="PVU94437.1"/>
    <property type="molecule type" value="Genomic_DNA"/>
</dbReference>
<dbReference type="AlphaFoldDB" id="A0A2T9YQ20"/>
<dbReference type="SMART" id="SM01278">
    <property type="entry name" value="MAPKK1_Int"/>
    <property type="match status" value="1"/>
</dbReference>
<organism evidence="2 3">
    <name type="scientific">Smittium simulii</name>
    <dbReference type="NCBI Taxonomy" id="133385"/>
    <lineage>
        <taxon>Eukaryota</taxon>
        <taxon>Fungi</taxon>
        <taxon>Fungi incertae sedis</taxon>
        <taxon>Zoopagomycota</taxon>
        <taxon>Kickxellomycotina</taxon>
        <taxon>Harpellomycetes</taxon>
        <taxon>Harpellales</taxon>
        <taxon>Legeriomycetaceae</taxon>
        <taxon>Smittium</taxon>
    </lineage>
</organism>
<dbReference type="GO" id="GO:0071230">
    <property type="term" value="P:cellular response to amino acid stimulus"/>
    <property type="evidence" value="ECO:0007669"/>
    <property type="project" value="TreeGrafter"/>
</dbReference>
<accession>A0A2T9YQ20</accession>
<dbReference type="OrthoDB" id="5591697at2759"/>
<protein>
    <submittedName>
        <fullName evidence="2">Uncharacterized protein</fullName>
    </submittedName>
</protein>
<dbReference type="Proteomes" id="UP000245383">
    <property type="component" value="Unassembled WGS sequence"/>
</dbReference>
<dbReference type="Pfam" id="PF08923">
    <property type="entry name" value="MAPKK1_Int"/>
    <property type="match status" value="1"/>
</dbReference>
<proteinExistence type="inferred from homology"/>
<evidence type="ECO:0000313" key="3">
    <source>
        <dbReference type="Proteomes" id="UP000245383"/>
    </source>
</evidence>
<dbReference type="GO" id="GO:0071986">
    <property type="term" value="C:Ragulator complex"/>
    <property type="evidence" value="ECO:0007669"/>
    <property type="project" value="TreeGrafter"/>
</dbReference>
<keyword evidence="3" id="KW-1185">Reference proteome</keyword>
<evidence type="ECO:0000256" key="1">
    <source>
        <dbReference type="ARBA" id="ARBA00005356"/>
    </source>
</evidence>
<dbReference type="Gene3D" id="3.30.450.30">
    <property type="entry name" value="Dynein light chain 2a, cytoplasmic"/>
    <property type="match status" value="1"/>
</dbReference>
<gene>
    <name evidence="2" type="ORF">BB561_002539</name>
</gene>
<evidence type="ECO:0000313" key="2">
    <source>
        <dbReference type="EMBL" id="PVU94437.1"/>
    </source>
</evidence>
<dbReference type="PANTHER" id="PTHR13378:SF1">
    <property type="entry name" value="RAGULATOR COMPLEX PROTEIN LAMTOR3"/>
    <property type="match status" value="1"/>
</dbReference>
<dbReference type="SUPFAM" id="SSF103196">
    <property type="entry name" value="Roadblock/LC7 domain"/>
    <property type="match status" value="1"/>
</dbReference>
<sequence>MVLNSSQKDKVTFSQYLRNSIIEIEGLMLIEINGPSKEVLFRVISEGFDEPALEEMLISQVYEIFDGLDKLEIEQSKRITTIYGAMQIIQFREGPYFGTVIAESYSNCGQLHGMSNNISRALGDLINFEESWKRYADDH</sequence>
<dbReference type="InterPro" id="IPR015019">
    <property type="entry name" value="LAMTOR3"/>
</dbReference>
<dbReference type="GO" id="GO:0032008">
    <property type="term" value="P:positive regulation of TOR signaling"/>
    <property type="evidence" value="ECO:0007669"/>
    <property type="project" value="TreeGrafter"/>
</dbReference>
<name>A0A2T9YQ20_9FUNG</name>
<dbReference type="PANTHER" id="PTHR13378">
    <property type="entry name" value="REGULATOR COMPLEX PROTEIN LAMTOR3"/>
    <property type="match status" value="1"/>
</dbReference>
<comment type="caution">
    <text evidence="2">The sequence shown here is derived from an EMBL/GenBank/DDBJ whole genome shotgun (WGS) entry which is preliminary data.</text>
</comment>
<comment type="similarity">
    <text evidence="1">Belongs to the LAMTOR3 family.</text>
</comment>
<reference evidence="2 3" key="1">
    <citation type="journal article" date="2018" name="MBio">
        <title>Comparative Genomics Reveals the Core Gene Toolbox for the Fungus-Insect Symbiosis.</title>
        <authorList>
            <person name="Wang Y."/>
            <person name="Stata M."/>
            <person name="Wang W."/>
            <person name="Stajich J.E."/>
            <person name="White M.M."/>
            <person name="Moncalvo J.M."/>
        </authorList>
    </citation>
    <scope>NUCLEOTIDE SEQUENCE [LARGE SCALE GENOMIC DNA]</scope>
    <source>
        <strain evidence="2 3">SWE-8-4</strain>
    </source>
</reference>